<organism evidence="1 2">
    <name type="scientific">Fulvivirga imtechensis AK7</name>
    <dbReference type="NCBI Taxonomy" id="1237149"/>
    <lineage>
        <taxon>Bacteria</taxon>
        <taxon>Pseudomonadati</taxon>
        <taxon>Bacteroidota</taxon>
        <taxon>Cytophagia</taxon>
        <taxon>Cytophagales</taxon>
        <taxon>Fulvivirgaceae</taxon>
        <taxon>Fulvivirga</taxon>
    </lineage>
</organism>
<evidence type="ECO:0000313" key="1">
    <source>
        <dbReference type="EMBL" id="ELR72737.1"/>
    </source>
</evidence>
<dbReference type="STRING" id="1237149.C900_01116"/>
<keyword evidence="2" id="KW-1185">Reference proteome</keyword>
<evidence type="ECO:0000313" key="2">
    <source>
        <dbReference type="Proteomes" id="UP000011135"/>
    </source>
</evidence>
<comment type="caution">
    <text evidence="1">The sequence shown here is derived from an EMBL/GenBank/DDBJ whole genome shotgun (WGS) entry which is preliminary data.</text>
</comment>
<proteinExistence type="predicted"/>
<reference evidence="1 2" key="1">
    <citation type="submission" date="2012-12" db="EMBL/GenBank/DDBJ databases">
        <title>Genome assembly of Fulvivirga imtechensis AK7.</title>
        <authorList>
            <person name="Nupur N."/>
            <person name="Khatri I."/>
            <person name="Kumar R."/>
            <person name="Subramanian S."/>
            <person name="Pinnaka A."/>
        </authorList>
    </citation>
    <scope>NUCLEOTIDE SEQUENCE [LARGE SCALE GENOMIC DNA]</scope>
    <source>
        <strain evidence="1 2">AK7</strain>
    </source>
</reference>
<dbReference type="AlphaFoldDB" id="L8JZX0"/>
<accession>L8JZX0</accession>
<protein>
    <submittedName>
        <fullName evidence="1">Uncharacterized protein</fullName>
    </submittedName>
</protein>
<dbReference type="Proteomes" id="UP000011135">
    <property type="component" value="Unassembled WGS sequence"/>
</dbReference>
<gene>
    <name evidence="1" type="ORF">C900_01116</name>
</gene>
<dbReference type="EMBL" id="AMZN01000015">
    <property type="protein sequence ID" value="ELR72737.1"/>
    <property type="molecule type" value="Genomic_DNA"/>
</dbReference>
<name>L8JZX0_9BACT</name>
<sequence length="245" mass="28538">MLIVFVTSANVSGQYRNFNTERNIWKNGLIKLENGSAVKTTINFNFVSGTLTAKEGKEEIIYTPHQVQYFEIYSGKEKALFYSLPYDFDENGEVTLAFFEVVYQKNRDVLLLRHELEFKNKNFEAGIPASAHNFGRERVYRIVYMATNGKIYPVLQARVRTATSYSVRLWSDADKLASYNEKSQYTESATEDEEVRYKSILKDDMEVLFPESYLKIEEFVKNNKIKLKDIESWKTVVDFKSQLVN</sequence>